<evidence type="ECO:0000313" key="1">
    <source>
        <dbReference type="EMBL" id="KND98620.1"/>
    </source>
</evidence>
<dbReference type="VEuPathDB" id="FungiDB:QG37_04517"/>
<dbReference type="AlphaFoldDB" id="A0A0L0NY79"/>
<dbReference type="Proteomes" id="UP000037122">
    <property type="component" value="Unassembled WGS sequence"/>
</dbReference>
<protein>
    <submittedName>
        <fullName evidence="1">Uncharacterized protein</fullName>
    </submittedName>
</protein>
<name>A0A0L0NY79_CANAR</name>
<sequence>MAAKRERKLSTGGVWAGEHVSTVEWQENSEMVSDYSLFNEYKK</sequence>
<evidence type="ECO:0000313" key="2">
    <source>
        <dbReference type="Proteomes" id="UP000037122"/>
    </source>
</evidence>
<comment type="caution">
    <text evidence="1">The sequence shown here is derived from an EMBL/GenBank/DDBJ whole genome shotgun (WGS) entry which is preliminary data.</text>
</comment>
<dbReference type="EMBL" id="LGST01000031">
    <property type="protein sequence ID" value="KND98620.1"/>
    <property type="molecule type" value="Genomic_DNA"/>
</dbReference>
<organism evidence="1 2">
    <name type="scientific">Candidozyma auris</name>
    <name type="common">Yeast</name>
    <name type="synonym">Candida auris</name>
    <dbReference type="NCBI Taxonomy" id="498019"/>
    <lineage>
        <taxon>Eukaryota</taxon>
        <taxon>Fungi</taxon>
        <taxon>Dikarya</taxon>
        <taxon>Ascomycota</taxon>
        <taxon>Saccharomycotina</taxon>
        <taxon>Pichiomycetes</taxon>
        <taxon>Metschnikowiaceae</taxon>
        <taxon>Candidozyma</taxon>
    </lineage>
</organism>
<proteinExistence type="predicted"/>
<accession>A0A0L0NY79</accession>
<gene>
    <name evidence="1" type="ORF">QG37_04517</name>
</gene>
<reference evidence="2" key="1">
    <citation type="journal article" date="2015" name="BMC Genomics">
        <title>Draft genome of a commonly misdiagnosed multidrug resistant pathogen Candida auris.</title>
        <authorList>
            <person name="Chatterjee S."/>
            <person name="Alampalli S.V."/>
            <person name="Nageshan R.K."/>
            <person name="Chettiar S.T."/>
            <person name="Joshi S."/>
            <person name="Tatu U.S."/>
        </authorList>
    </citation>
    <scope>NUCLEOTIDE SEQUENCE [LARGE SCALE GENOMIC DNA]</scope>
    <source>
        <strain evidence="2">6684</strain>
    </source>
</reference>